<feature type="compositionally biased region" description="Acidic residues" evidence="4">
    <location>
        <begin position="665"/>
        <end position="690"/>
    </location>
</feature>
<evidence type="ECO:0000256" key="2">
    <source>
        <dbReference type="ARBA" id="ARBA00005907"/>
    </source>
</evidence>
<feature type="region of interest" description="Disordered" evidence="4">
    <location>
        <begin position="613"/>
        <end position="729"/>
    </location>
</feature>
<comment type="similarity">
    <text evidence="2">Belongs to the NOC2 family.</text>
</comment>
<dbReference type="InterPro" id="IPR005343">
    <property type="entry name" value="Noc2"/>
</dbReference>
<feature type="compositionally biased region" description="Polar residues" evidence="4">
    <location>
        <begin position="586"/>
        <end position="595"/>
    </location>
</feature>
<dbReference type="PANTHER" id="PTHR12687:SF4">
    <property type="entry name" value="NUCLEOLAR COMPLEX PROTEIN 2 HOMOLOG"/>
    <property type="match status" value="1"/>
</dbReference>
<accession>A0A7C9ELG3</accession>
<evidence type="ECO:0000256" key="1">
    <source>
        <dbReference type="ARBA" id="ARBA00004123"/>
    </source>
</evidence>
<keyword evidence="3" id="KW-0539">Nucleus</keyword>
<sequence>MGAKKKVKNLENGALYQEGGDISSGKRSVPKKEAREHKQQLERLKETQPEFYKYLEEVDKELLDFHDEGIEDDAETDADDAIEDEDDLDDEDIDQRRSGAKEKEKPAGGAITMDMVDSWCNAIQENGKIAPVRCLLRVFRTACHYGDDGDGDSSAKLTVMSSDVFNRIMLFTLSKMDGILRNLMKLPSYGGKKEKILDIKNSKQWKTYNHLVKSYLGNSLHVLNQMTDAQMISFTLRRLKYSSLFLGAFPTLLRKYVKVALHFWGTGSGDLPVVAFLFLRDLCIRLGSDCLDECLKGLYKAYVMNCQFVNASKLQHIHFLRNCVIEFLRVDLPTAYQHAFVFIRQLAMILREALDMRTKEAFRKVYEWKYINCLELWTGAICEYGSEPDFKPLAYPLTQIISGVVRLVPTARYFPLRLRCARMLNRIAAATNTFIPISMLLLDMLEMKELHMPPTGGVGKAVDLRTILKVSKPALKTRSFQEACVFSVIEELTEHLAQWSYSVAFFELSFIPAVRLRSFCKSTKVERFRKEMRELIRQIEANSEFTNEKRTTISFLPNDPAVTSFLEDEKKSGASPLTKHVATLRQRAQQRNDSLMESSVIVGAESSVFEKKLAESDEENDGAGDDGAAVFSSSWLPGKESRDKPPKEDKKKKNKKKSKNRPEEALDEDIVEDLVLSSDEEEEPMDDSTADGEIVKTQKGNPKRKNKRKPAKNASSKNAQESKKRKQSH</sequence>
<dbReference type="PANTHER" id="PTHR12687">
    <property type="entry name" value="NUCLEOLAR COMPLEX 2 AND RAD4-RELATED"/>
    <property type="match status" value="1"/>
</dbReference>
<dbReference type="EMBL" id="GISG01220726">
    <property type="protein sequence ID" value="MBA4663569.1"/>
    <property type="molecule type" value="Transcribed_RNA"/>
</dbReference>
<evidence type="ECO:0000313" key="5">
    <source>
        <dbReference type="EMBL" id="MBA4663569.1"/>
    </source>
</evidence>
<reference evidence="5" key="1">
    <citation type="journal article" date="2013" name="J. Plant Res.">
        <title>Effect of fungi and light on seed germination of three Opuntia species from semiarid lands of central Mexico.</title>
        <authorList>
            <person name="Delgado-Sanchez P."/>
            <person name="Jimenez-Bremont J.F."/>
            <person name="Guerrero-Gonzalez Mde L."/>
            <person name="Flores J."/>
        </authorList>
    </citation>
    <scope>NUCLEOTIDE SEQUENCE</scope>
    <source>
        <tissue evidence="5">Cladode</tissue>
    </source>
</reference>
<dbReference type="AlphaFoldDB" id="A0A7C9ELG3"/>
<feature type="compositionally biased region" description="Basic and acidic residues" evidence="4">
    <location>
        <begin position="639"/>
        <end position="651"/>
    </location>
</feature>
<dbReference type="GO" id="GO:0030690">
    <property type="term" value="C:Noc1p-Noc2p complex"/>
    <property type="evidence" value="ECO:0007669"/>
    <property type="project" value="TreeGrafter"/>
</dbReference>
<evidence type="ECO:0000256" key="3">
    <source>
        <dbReference type="ARBA" id="ARBA00023242"/>
    </source>
</evidence>
<feature type="region of interest" description="Disordered" evidence="4">
    <location>
        <begin position="1"/>
        <end position="46"/>
    </location>
</feature>
<organism evidence="5">
    <name type="scientific">Opuntia streptacantha</name>
    <name type="common">Prickly pear cactus</name>
    <name type="synonym">Opuntia cardona</name>
    <dbReference type="NCBI Taxonomy" id="393608"/>
    <lineage>
        <taxon>Eukaryota</taxon>
        <taxon>Viridiplantae</taxon>
        <taxon>Streptophyta</taxon>
        <taxon>Embryophyta</taxon>
        <taxon>Tracheophyta</taxon>
        <taxon>Spermatophyta</taxon>
        <taxon>Magnoliopsida</taxon>
        <taxon>eudicotyledons</taxon>
        <taxon>Gunneridae</taxon>
        <taxon>Pentapetalae</taxon>
        <taxon>Caryophyllales</taxon>
        <taxon>Cactineae</taxon>
        <taxon>Cactaceae</taxon>
        <taxon>Opuntioideae</taxon>
        <taxon>Opuntia</taxon>
    </lineage>
</organism>
<dbReference type="GO" id="GO:0030691">
    <property type="term" value="C:Noc2p-Noc3p complex"/>
    <property type="evidence" value="ECO:0007669"/>
    <property type="project" value="TreeGrafter"/>
</dbReference>
<feature type="compositionally biased region" description="Basic and acidic residues" evidence="4">
    <location>
        <begin position="94"/>
        <end position="106"/>
    </location>
</feature>
<feature type="compositionally biased region" description="Basic and acidic residues" evidence="4">
    <location>
        <begin position="30"/>
        <end position="46"/>
    </location>
</feature>
<evidence type="ECO:0008006" key="6">
    <source>
        <dbReference type="Google" id="ProtNLM"/>
    </source>
</evidence>
<feature type="region of interest" description="Disordered" evidence="4">
    <location>
        <begin position="65"/>
        <end position="108"/>
    </location>
</feature>
<feature type="compositionally biased region" description="Acidic residues" evidence="4">
    <location>
        <begin position="69"/>
        <end position="93"/>
    </location>
</feature>
<feature type="compositionally biased region" description="Basic residues" evidence="4">
    <location>
        <begin position="701"/>
        <end position="711"/>
    </location>
</feature>
<dbReference type="GO" id="GO:0042273">
    <property type="term" value="P:ribosomal large subunit biogenesis"/>
    <property type="evidence" value="ECO:0007669"/>
    <property type="project" value="TreeGrafter"/>
</dbReference>
<comment type="subcellular location">
    <subcellularLocation>
        <location evidence="1">Nucleus</location>
    </subcellularLocation>
</comment>
<dbReference type="Pfam" id="PF03715">
    <property type="entry name" value="Noc2"/>
    <property type="match status" value="1"/>
</dbReference>
<dbReference type="GO" id="GO:0005654">
    <property type="term" value="C:nucleoplasm"/>
    <property type="evidence" value="ECO:0007669"/>
    <property type="project" value="TreeGrafter"/>
</dbReference>
<protein>
    <recommendedName>
        <fullName evidence="6">Nucleolar complex protein 2 homolog</fullName>
    </recommendedName>
</protein>
<proteinExistence type="inferred from homology"/>
<reference evidence="5" key="2">
    <citation type="submission" date="2020-07" db="EMBL/GenBank/DDBJ databases">
        <authorList>
            <person name="Vera ALvarez R."/>
            <person name="Arias-Moreno D.M."/>
            <person name="Jimenez-Jacinto V."/>
            <person name="Jimenez-Bremont J.F."/>
            <person name="Swaminathan K."/>
            <person name="Moose S.P."/>
            <person name="Guerrero-Gonzalez M.L."/>
            <person name="Marino-Ramirez L."/>
            <person name="Landsman D."/>
            <person name="Rodriguez-Kessler M."/>
            <person name="Delgado-Sanchez P."/>
        </authorList>
    </citation>
    <scope>NUCLEOTIDE SEQUENCE</scope>
    <source>
        <tissue evidence="5">Cladode</tissue>
    </source>
</reference>
<evidence type="ECO:0000256" key="4">
    <source>
        <dbReference type="SAM" id="MobiDB-lite"/>
    </source>
</evidence>
<feature type="region of interest" description="Disordered" evidence="4">
    <location>
        <begin position="576"/>
        <end position="595"/>
    </location>
</feature>
<name>A0A7C9ELG3_OPUST</name>
<dbReference type="GO" id="GO:0005730">
    <property type="term" value="C:nucleolus"/>
    <property type="evidence" value="ECO:0007669"/>
    <property type="project" value="TreeGrafter"/>
</dbReference>